<dbReference type="Pfam" id="PF00705">
    <property type="entry name" value="PCNA_N"/>
    <property type="match status" value="1"/>
</dbReference>
<dbReference type="GO" id="GO:0006272">
    <property type="term" value="P:leading strand elongation"/>
    <property type="evidence" value="ECO:0007669"/>
    <property type="project" value="TreeGrafter"/>
</dbReference>
<dbReference type="InterPro" id="IPR022648">
    <property type="entry name" value="Pr_cel_nuc_antig_N"/>
</dbReference>
<feature type="domain" description="Proliferating cell nuclear antigen PCNA N-terminal" evidence="5">
    <location>
        <begin position="4"/>
        <end position="84"/>
    </location>
</feature>
<evidence type="ECO:0000259" key="6">
    <source>
        <dbReference type="Pfam" id="PF02747"/>
    </source>
</evidence>
<keyword evidence="2 4" id="KW-0238">DNA-binding</keyword>
<reference evidence="7 8" key="1">
    <citation type="journal article" date="2018" name="Nat. Ecol. Evol.">
        <title>Pezizomycetes genomes reveal the molecular basis of ectomycorrhizal truffle lifestyle.</title>
        <authorList>
            <person name="Murat C."/>
            <person name="Payen T."/>
            <person name="Noel B."/>
            <person name="Kuo A."/>
            <person name="Morin E."/>
            <person name="Chen J."/>
            <person name="Kohler A."/>
            <person name="Krizsan K."/>
            <person name="Balestrini R."/>
            <person name="Da Silva C."/>
            <person name="Montanini B."/>
            <person name="Hainaut M."/>
            <person name="Levati E."/>
            <person name="Barry K.W."/>
            <person name="Belfiori B."/>
            <person name="Cichocki N."/>
            <person name="Clum A."/>
            <person name="Dockter R.B."/>
            <person name="Fauchery L."/>
            <person name="Guy J."/>
            <person name="Iotti M."/>
            <person name="Le Tacon F."/>
            <person name="Lindquist E.A."/>
            <person name="Lipzen A."/>
            <person name="Malagnac F."/>
            <person name="Mello A."/>
            <person name="Molinier V."/>
            <person name="Miyauchi S."/>
            <person name="Poulain J."/>
            <person name="Riccioni C."/>
            <person name="Rubini A."/>
            <person name="Sitrit Y."/>
            <person name="Splivallo R."/>
            <person name="Traeger S."/>
            <person name="Wang M."/>
            <person name="Zifcakova L."/>
            <person name="Wipf D."/>
            <person name="Zambonelli A."/>
            <person name="Paolocci F."/>
            <person name="Nowrousian M."/>
            <person name="Ottonello S."/>
            <person name="Baldrian P."/>
            <person name="Spatafora J.W."/>
            <person name="Henrissat B."/>
            <person name="Nagy L.G."/>
            <person name="Aury J.M."/>
            <person name="Wincker P."/>
            <person name="Grigoriev I.V."/>
            <person name="Bonfante P."/>
            <person name="Martin F.M."/>
        </authorList>
    </citation>
    <scope>NUCLEOTIDE SEQUENCE [LARGE SCALE GENOMIC DNA]</scope>
    <source>
        <strain evidence="7 8">120613-1</strain>
    </source>
</reference>
<dbReference type="OrthoDB" id="534348at2759"/>
<evidence type="ECO:0000256" key="3">
    <source>
        <dbReference type="RuleBase" id="RU000641"/>
    </source>
</evidence>
<comment type="similarity">
    <text evidence="1 4">Belongs to the PCNA family.</text>
</comment>
<protein>
    <recommendedName>
        <fullName evidence="3">DNA sliding clamp PCNA</fullName>
    </recommendedName>
</protein>
<feature type="domain" description="Proliferating cell nuclear antigen PCNA C-terminal" evidence="6">
    <location>
        <begin position="89"/>
        <end position="162"/>
    </location>
</feature>
<dbReference type="SUPFAM" id="SSF55979">
    <property type="entry name" value="DNA clamp"/>
    <property type="match status" value="2"/>
</dbReference>
<evidence type="ECO:0000256" key="2">
    <source>
        <dbReference type="ARBA" id="ARBA00023125"/>
    </source>
</evidence>
<evidence type="ECO:0000256" key="1">
    <source>
        <dbReference type="ARBA" id="ARBA00010462"/>
    </source>
</evidence>
<dbReference type="InterPro" id="IPR046938">
    <property type="entry name" value="DNA_clamp_sf"/>
</dbReference>
<dbReference type="GO" id="GO:0006275">
    <property type="term" value="P:regulation of DNA replication"/>
    <property type="evidence" value="ECO:0007669"/>
    <property type="project" value="InterPro"/>
</dbReference>
<comment type="subcellular location">
    <subcellularLocation>
        <location evidence="3">Nucleus</location>
    </subcellularLocation>
</comment>
<dbReference type="AlphaFoldDB" id="A0A3N4K353"/>
<dbReference type="NCBIfam" id="TIGR00590">
    <property type="entry name" value="pcna"/>
    <property type="match status" value="1"/>
</dbReference>
<dbReference type="GO" id="GO:0030337">
    <property type="term" value="F:DNA polymerase processivity factor activity"/>
    <property type="evidence" value="ECO:0007669"/>
    <property type="project" value="InterPro"/>
</dbReference>
<dbReference type="Proteomes" id="UP000276215">
    <property type="component" value="Unassembled WGS sequence"/>
</dbReference>
<sequence length="184" mass="20664">MAVTDVAVIVILLEAEGFLPYYCDQRLNLGISLTSLTKIDHYAGDEATLALKANNIPDTFNLVFECLQTGCIIKYDIKTRDIDQEHLVIPKTGYAPTITILSAEFQRICRDLSQLLESVTIEASEEYIKFSSSSAIGSGSSTLCQNNDLTEHIALTFSLKYLFRYKVESGFVRFYLAPKIREEE</sequence>
<dbReference type="InterPro" id="IPR000730">
    <property type="entry name" value="Pr_cel_nuc_antig"/>
</dbReference>
<dbReference type="PANTHER" id="PTHR11352:SF0">
    <property type="entry name" value="PROLIFERATING CELL NUCLEAR ANTIGEN"/>
    <property type="match status" value="1"/>
</dbReference>
<evidence type="ECO:0000313" key="8">
    <source>
        <dbReference type="Proteomes" id="UP000276215"/>
    </source>
</evidence>
<evidence type="ECO:0000256" key="4">
    <source>
        <dbReference type="RuleBase" id="RU003671"/>
    </source>
</evidence>
<dbReference type="GO" id="GO:0043626">
    <property type="term" value="C:PCNA complex"/>
    <property type="evidence" value="ECO:0007669"/>
    <property type="project" value="TreeGrafter"/>
</dbReference>
<gene>
    <name evidence="7" type="ORF">L873DRAFT_1825470</name>
</gene>
<dbReference type="Gene3D" id="3.70.10.10">
    <property type="match status" value="1"/>
</dbReference>
<proteinExistence type="inferred from homology"/>
<accession>A0A3N4K353</accession>
<dbReference type="CDD" id="cd00577">
    <property type="entry name" value="PCNA"/>
    <property type="match status" value="1"/>
</dbReference>
<dbReference type="Pfam" id="PF02747">
    <property type="entry name" value="PCNA_C"/>
    <property type="match status" value="1"/>
</dbReference>
<evidence type="ECO:0000259" key="5">
    <source>
        <dbReference type="Pfam" id="PF00705"/>
    </source>
</evidence>
<dbReference type="InterPro" id="IPR022649">
    <property type="entry name" value="Pr_cel_nuc_antig_C"/>
</dbReference>
<dbReference type="EMBL" id="ML120355">
    <property type="protein sequence ID" value="RPB04990.1"/>
    <property type="molecule type" value="Genomic_DNA"/>
</dbReference>
<keyword evidence="8" id="KW-1185">Reference proteome</keyword>
<evidence type="ECO:0000313" key="7">
    <source>
        <dbReference type="EMBL" id="RPB04990.1"/>
    </source>
</evidence>
<keyword evidence="3" id="KW-0539">Nucleus</keyword>
<dbReference type="STRING" id="1336337.A0A3N4K353"/>
<dbReference type="GO" id="GO:0019985">
    <property type="term" value="P:translesion synthesis"/>
    <property type="evidence" value="ECO:0007669"/>
    <property type="project" value="TreeGrafter"/>
</dbReference>
<comment type="function">
    <text evidence="3">This protein is an auxiliary protein of DNA polymerase delta and is involved in the control of eukaryotic DNA replication by increasing the polymerase's processivity during elongation of the leading strand.</text>
</comment>
<dbReference type="PRINTS" id="PR00339">
    <property type="entry name" value="PCNACYCLIN"/>
</dbReference>
<dbReference type="GO" id="GO:0003677">
    <property type="term" value="F:DNA binding"/>
    <property type="evidence" value="ECO:0007669"/>
    <property type="project" value="UniProtKB-KW"/>
</dbReference>
<keyword evidence="4" id="KW-0235">DNA replication</keyword>
<dbReference type="PANTHER" id="PTHR11352">
    <property type="entry name" value="PROLIFERATING CELL NUCLEAR ANTIGEN"/>
    <property type="match status" value="1"/>
</dbReference>
<name>A0A3N4K353_9PEZI</name>
<organism evidence="7 8">
    <name type="scientific">Choiromyces venosus 120613-1</name>
    <dbReference type="NCBI Taxonomy" id="1336337"/>
    <lineage>
        <taxon>Eukaryota</taxon>
        <taxon>Fungi</taxon>
        <taxon>Dikarya</taxon>
        <taxon>Ascomycota</taxon>
        <taxon>Pezizomycotina</taxon>
        <taxon>Pezizomycetes</taxon>
        <taxon>Pezizales</taxon>
        <taxon>Tuberaceae</taxon>
        <taxon>Choiromyces</taxon>
    </lineage>
</organism>
<dbReference type="GO" id="GO:0006298">
    <property type="term" value="P:mismatch repair"/>
    <property type="evidence" value="ECO:0007669"/>
    <property type="project" value="TreeGrafter"/>
</dbReference>